<dbReference type="Proteomes" id="UP000694522">
    <property type="component" value="Unplaced"/>
</dbReference>
<accession>A0A8B9F598</accession>
<keyword evidence="3" id="KW-1185">Reference proteome</keyword>
<evidence type="ECO:0000313" key="3">
    <source>
        <dbReference type="Proteomes" id="UP000694522"/>
    </source>
</evidence>
<feature type="chain" id="PRO_5034255097" description="Secreted protein" evidence="1">
    <location>
        <begin position="21"/>
        <end position="101"/>
    </location>
</feature>
<dbReference type="AlphaFoldDB" id="A0A8B9F598"/>
<protein>
    <recommendedName>
        <fullName evidence="4">Secreted protein</fullName>
    </recommendedName>
</protein>
<name>A0A8B9F598_9PSIT</name>
<proteinExistence type="predicted"/>
<organism evidence="2 3">
    <name type="scientific">Amazona collaria</name>
    <name type="common">yellow-billed parrot</name>
    <dbReference type="NCBI Taxonomy" id="241587"/>
    <lineage>
        <taxon>Eukaryota</taxon>
        <taxon>Metazoa</taxon>
        <taxon>Chordata</taxon>
        <taxon>Craniata</taxon>
        <taxon>Vertebrata</taxon>
        <taxon>Euteleostomi</taxon>
        <taxon>Archelosauria</taxon>
        <taxon>Archosauria</taxon>
        <taxon>Dinosauria</taxon>
        <taxon>Saurischia</taxon>
        <taxon>Theropoda</taxon>
        <taxon>Coelurosauria</taxon>
        <taxon>Aves</taxon>
        <taxon>Neognathae</taxon>
        <taxon>Neoaves</taxon>
        <taxon>Telluraves</taxon>
        <taxon>Australaves</taxon>
        <taxon>Psittaciformes</taxon>
        <taxon>Psittacidae</taxon>
        <taxon>Amazona</taxon>
    </lineage>
</organism>
<feature type="signal peptide" evidence="1">
    <location>
        <begin position="1"/>
        <end position="20"/>
    </location>
</feature>
<evidence type="ECO:0000313" key="2">
    <source>
        <dbReference type="Ensembl" id="ENSACOP00000003829.1"/>
    </source>
</evidence>
<reference evidence="2" key="1">
    <citation type="submission" date="2025-08" db="UniProtKB">
        <authorList>
            <consortium name="Ensembl"/>
        </authorList>
    </citation>
    <scope>IDENTIFICATION</scope>
</reference>
<keyword evidence="1" id="KW-0732">Signal</keyword>
<evidence type="ECO:0000256" key="1">
    <source>
        <dbReference type="SAM" id="SignalP"/>
    </source>
</evidence>
<reference evidence="2" key="2">
    <citation type="submission" date="2025-09" db="UniProtKB">
        <authorList>
            <consortium name="Ensembl"/>
        </authorList>
    </citation>
    <scope>IDENTIFICATION</scope>
</reference>
<dbReference type="Ensembl" id="ENSACOT00000003971.1">
    <property type="protein sequence ID" value="ENSACOP00000003829.1"/>
    <property type="gene ID" value="ENSACOG00000002711.1"/>
</dbReference>
<sequence>MLLFLCFLSIPIPTPPQVWSSPGGTMARPAGCALRSRWCPHARVVFCSAHHAEASQGSWWNPTGKSRRQARSLRYSLLVQTGKEVLTPCAGRAGCPQAGKL</sequence>
<evidence type="ECO:0008006" key="4">
    <source>
        <dbReference type="Google" id="ProtNLM"/>
    </source>
</evidence>